<evidence type="ECO:0000313" key="1">
    <source>
        <dbReference type="EMBL" id="TQW00985.1"/>
    </source>
</evidence>
<organism evidence="1 2">
    <name type="scientific">Cordyceps javanica</name>
    <dbReference type="NCBI Taxonomy" id="43265"/>
    <lineage>
        <taxon>Eukaryota</taxon>
        <taxon>Fungi</taxon>
        <taxon>Dikarya</taxon>
        <taxon>Ascomycota</taxon>
        <taxon>Pezizomycotina</taxon>
        <taxon>Sordariomycetes</taxon>
        <taxon>Hypocreomycetidae</taxon>
        <taxon>Hypocreales</taxon>
        <taxon>Cordycipitaceae</taxon>
        <taxon>Cordyceps</taxon>
    </lineage>
</organism>
<evidence type="ECO:0000313" key="2">
    <source>
        <dbReference type="Proteomes" id="UP000315783"/>
    </source>
</evidence>
<comment type="caution">
    <text evidence="1">The sequence shown here is derived from an EMBL/GenBank/DDBJ whole genome shotgun (WGS) entry which is preliminary data.</text>
</comment>
<gene>
    <name evidence="1" type="ORF">IF1G_00916</name>
</gene>
<dbReference type="EMBL" id="SPUK01000001">
    <property type="protein sequence ID" value="TQW00985.1"/>
    <property type="molecule type" value="Genomic_DNA"/>
</dbReference>
<dbReference type="Proteomes" id="UP000315783">
    <property type="component" value="Unassembled WGS sequence"/>
</dbReference>
<sequence>MLPWDCVYQNSEIRLKRVYFSSSGMSKKENCQGKQPSAWTACESIFTWPGPLGAQGCANVTRMQLLRQPVVAVPSIYVSTTPGLNASERAARVHRRLEINCILKCPELQFQSASSNKVGCESTLTPLACSGRGRRRLFAQRASSFTAHSQNTAFRAPIVKCKCSSDMGSVQKVERVACYHPTDRPPSLFTGGHSKSNISNIRLPDNSFALLLAGSWRLIKAIE</sequence>
<proteinExistence type="predicted"/>
<accession>A0A545VGZ1</accession>
<name>A0A545VGZ1_9HYPO</name>
<dbReference type="AlphaFoldDB" id="A0A545VGZ1"/>
<reference evidence="1 2" key="1">
    <citation type="journal article" date="2019" name="Appl. Microbiol. Biotechnol.">
        <title>Genome sequence of Isaria javanica and comparative genome analysis insights into family S53 peptidase evolution in fungal entomopathogens.</title>
        <authorList>
            <person name="Lin R."/>
            <person name="Zhang X."/>
            <person name="Xin B."/>
            <person name="Zou M."/>
            <person name="Gao Y."/>
            <person name="Qin F."/>
            <person name="Hu Q."/>
            <person name="Xie B."/>
            <person name="Cheng X."/>
        </authorList>
    </citation>
    <scope>NUCLEOTIDE SEQUENCE [LARGE SCALE GENOMIC DNA]</scope>
    <source>
        <strain evidence="1 2">IJ1G</strain>
    </source>
</reference>
<protein>
    <submittedName>
        <fullName evidence="1">Uncharacterized protein</fullName>
    </submittedName>
</protein>
<keyword evidence="2" id="KW-1185">Reference proteome</keyword>